<dbReference type="EMBL" id="JASNRB020000001">
    <property type="protein sequence ID" value="MFJ1466098.1"/>
    <property type="molecule type" value="Genomic_DNA"/>
</dbReference>
<protein>
    <submittedName>
        <fullName evidence="1">Uncharacterized protein</fullName>
    </submittedName>
</protein>
<keyword evidence="2" id="KW-1185">Reference proteome</keyword>
<evidence type="ECO:0000313" key="1">
    <source>
        <dbReference type="EMBL" id="MFJ1466098.1"/>
    </source>
</evidence>
<comment type="caution">
    <text evidence="1">The sequence shown here is derived from an EMBL/GenBank/DDBJ whole genome shotgun (WGS) entry which is preliminary data.</text>
</comment>
<dbReference type="Proteomes" id="UP001168096">
    <property type="component" value="Unassembled WGS sequence"/>
</dbReference>
<accession>A0ACC7M4B1</accession>
<evidence type="ECO:0000313" key="2">
    <source>
        <dbReference type="Proteomes" id="UP001168096"/>
    </source>
</evidence>
<organism evidence="1 2">
    <name type="scientific">Massilia orientalis</name>
    <dbReference type="NCBI Taxonomy" id="3050128"/>
    <lineage>
        <taxon>Bacteria</taxon>
        <taxon>Pseudomonadati</taxon>
        <taxon>Pseudomonadota</taxon>
        <taxon>Betaproteobacteria</taxon>
        <taxon>Burkholderiales</taxon>
        <taxon>Oxalobacteraceae</taxon>
        <taxon>Telluria group</taxon>
        <taxon>Massilia</taxon>
    </lineage>
</organism>
<reference evidence="1" key="1">
    <citation type="submission" date="2024-11" db="EMBL/GenBank/DDBJ databases">
        <title>Description of Massilia orientalis sp. nov., isolated from rhizosphere soil of Ageratina adenophora.</title>
        <authorList>
            <person name="Wang Y."/>
        </authorList>
    </citation>
    <scope>NUCLEOTIDE SEQUENCE</scope>
    <source>
        <strain evidence="1">YIM B02787</strain>
    </source>
</reference>
<sequence>MEFFSKAKLTHDPLGYPKKLSPEFSGALRTFSFWIANGSVGHPLLEGIDYRPAMLESPSLMEQAYAIFANVIELSPDGLPVNAKYAEYRAAQYIRSYCDPAYVVNPPFKGWEVELFGAPPRKDGKP</sequence>
<gene>
    <name evidence="1" type="ORF">QPK29_000120</name>
</gene>
<name>A0ACC7M4B1_9BURK</name>
<proteinExistence type="predicted"/>